<reference evidence="1 2" key="1">
    <citation type="submission" date="2016-11" db="EMBL/GenBank/DDBJ databases">
        <authorList>
            <person name="Jaros S."/>
            <person name="Januszkiewicz K."/>
            <person name="Wedrychowicz H."/>
        </authorList>
    </citation>
    <scope>NUCLEOTIDE SEQUENCE [LARGE SCALE GENOMIC DNA]</scope>
    <source>
        <strain evidence="1 2">CGMCC 1.8863</strain>
    </source>
</reference>
<gene>
    <name evidence="1" type="ORF">SAMN04487911_106133</name>
</gene>
<accession>A0A1M6EEZ8</accession>
<name>A0A1M6EEZ8_9FLAO</name>
<dbReference type="AlphaFoldDB" id="A0A1M6EEZ8"/>
<protein>
    <recommendedName>
        <fullName evidence="3">Adenylosuccinate lyase</fullName>
    </recommendedName>
</protein>
<keyword evidence="2" id="KW-1185">Reference proteome</keyword>
<dbReference type="OrthoDB" id="979487at2"/>
<organism evidence="1 2">
    <name type="scientific">Arenibacter nanhaiticus</name>
    <dbReference type="NCBI Taxonomy" id="558155"/>
    <lineage>
        <taxon>Bacteria</taxon>
        <taxon>Pseudomonadati</taxon>
        <taxon>Bacteroidota</taxon>
        <taxon>Flavobacteriia</taxon>
        <taxon>Flavobacteriales</taxon>
        <taxon>Flavobacteriaceae</taxon>
        <taxon>Arenibacter</taxon>
    </lineage>
</organism>
<dbReference type="RefSeq" id="WP_072763744.1">
    <property type="nucleotide sequence ID" value="NZ_FQYX01000006.1"/>
</dbReference>
<evidence type="ECO:0000313" key="1">
    <source>
        <dbReference type="EMBL" id="SHI84035.1"/>
    </source>
</evidence>
<dbReference type="Proteomes" id="UP000184231">
    <property type="component" value="Unassembled WGS sequence"/>
</dbReference>
<evidence type="ECO:0000313" key="2">
    <source>
        <dbReference type="Proteomes" id="UP000184231"/>
    </source>
</evidence>
<dbReference type="STRING" id="558155.SAMN04487911_106133"/>
<sequence>MKSSALYQGLNQLTHSRHHRKEMALMVLENPKLIASLLKIAFQDDAPISSKACWVLEFVAKDRLDLLLPYLSIFTRQIGSVHRDASIRPLAKICEYFTKSYFVENDIATRNAFTNEDLEQITKVCFDWLIGEHKVAAKAYSMTCLLLLGQKFKWIHPELRLVLEQNYHRGSAAYQARARQILAKIS</sequence>
<evidence type="ECO:0008006" key="3">
    <source>
        <dbReference type="Google" id="ProtNLM"/>
    </source>
</evidence>
<dbReference type="EMBL" id="FQYX01000006">
    <property type="protein sequence ID" value="SHI84035.1"/>
    <property type="molecule type" value="Genomic_DNA"/>
</dbReference>
<proteinExistence type="predicted"/>